<comment type="subcellular location">
    <subcellularLocation>
        <location evidence="1">Cell membrane</location>
        <topology evidence="1">Multi-pass membrane protein</topology>
    </subcellularLocation>
</comment>
<name>A0A955L8E7_9BACT</name>
<comment type="caution">
    <text evidence="8">The sequence shown here is derived from an EMBL/GenBank/DDBJ whole genome shotgun (WGS) entry which is preliminary data.</text>
</comment>
<evidence type="ECO:0000259" key="7">
    <source>
        <dbReference type="Pfam" id="PF09335"/>
    </source>
</evidence>
<dbReference type="PANTHER" id="PTHR42709:SF6">
    <property type="entry name" value="UNDECAPRENYL PHOSPHATE TRANSPORTER A"/>
    <property type="match status" value="1"/>
</dbReference>
<evidence type="ECO:0000256" key="4">
    <source>
        <dbReference type="ARBA" id="ARBA00022989"/>
    </source>
</evidence>
<reference evidence="8" key="2">
    <citation type="journal article" date="2021" name="Microbiome">
        <title>Successional dynamics and alternative stable states in a saline activated sludge microbial community over 9 years.</title>
        <authorList>
            <person name="Wang Y."/>
            <person name="Ye J."/>
            <person name="Ju F."/>
            <person name="Liu L."/>
            <person name="Boyd J.A."/>
            <person name="Deng Y."/>
            <person name="Parks D.H."/>
            <person name="Jiang X."/>
            <person name="Yin X."/>
            <person name="Woodcroft B.J."/>
            <person name="Tyson G.W."/>
            <person name="Hugenholtz P."/>
            <person name="Polz M.F."/>
            <person name="Zhang T."/>
        </authorList>
    </citation>
    <scope>NUCLEOTIDE SEQUENCE</scope>
    <source>
        <strain evidence="8">HKST-UBA11</strain>
    </source>
</reference>
<dbReference type="GO" id="GO:0005886">
    <property type="term" value="C:plasma membrane"/>
    <property type="evidence" value="ECO:0007669"/>
    <property type="project" value="UniProtKB-SubCell"/>
</dbReference>
<proteinExistence type="predicted"/>
<feature type="transmembrane region" description="Helical" evidence="6">
    <location>
        <begin position="12"/>
        <end position="34"/>
    </location>
</feature>
<keyword evidence="5 6" id="KW-0472">Membrane</keyword>
<keyword evidence="3 6" id="KW-0812">Transmembrane</keyword>
<feature type="domain" description="VTT" evidence="7">
    <location>
        <begin position="34"/>
        <end position="161"/>
    </location>
</feature>
<feature type="transmembrane region" description="Helical" evidence="6">
    <location>
        <begin position="54"/>
        <end position="74"/>
    </location>
</feature>
<sequence>MITAIAEWLQNLIVTIGPIGLAIATCVESFFAPIPSEIILLTAGTVTESYPEVLLYALFASIGSYIGTLPFYFIGHKSRDFVFSFFSKYGVYFFITTDDIEMAESKFEKYGTPIIFFGRLIPIIRSLISIPAGITRMDLKRYSIYTLAGSLLWNLLLISCGFYSQGALEQILIILDDYEKLVLALGVVAVIVYIIIGFRRNKK</sequence>
<evidence type="ECO:0000256" key="3">
    <source>
        <dbReference type="ARBA" id="ARBA00022692"/>
    </source>
</evidence>
<feature type="transmembrane region" description="Helical" evidence="6">
    <location>
        <begin position="181"/>
        <end position="198"/>
    </location>
</feature>
<evidence type="ECO:0000256" key="2">
    <source>
        <dbReference type="ARBA" id="ARBA00022475"/>
    </source>
</evidence>
<evidence type="ECO:0000256" key="1">
    <source>
        <dbReference type="ARBA" id="ARBA00004651"/>
    </source>
</evidence>
<dbReference type="Pfam" id="PF09335">
    <property type="entry name" value="VTT_dom"/>
    <property type="match status" value="1"/>
</dbReference>
<accession>A0A955L8E7</accession>
<dbReference type="AlphaFoldDB" id="A0A955L8E7"/>
<organism evidence="8 9">
    <name type="scientific">Candidatus Dojkabacteria bacterium</name>
    <dbReference type="NCBI Taxonomy" id="2099670"/>
    <lineage>
        <taxon>Bacteria</taxon>
        <taxon>Candidatus Dojkabacteria</taxon>
    </lineage>
</organism>
<evidence type="ECO:0000313" key="8">
    <source>
        <dbReference type="EMBL" id="MCA9385925.1"/>
    </source>
</evidence>
<evidence type="ECO:0000256" key="6">
    <source>
        <dbReference type="SAM" id="Phobius"/>
    </source>
</evidence>
<protein>
    <submittedName>
        <fullName evidence="8">DedA family protein</fullName>
    </submittedName>
</protein>
<dbReference type="PANTHER" id="PTHR42709">
    <property type="entry name" value="ALKALINE PHOSPHATASE LIKE PROTEIN"/>
    <property type="match status" value="1"/>
</dbReference>
<reference evidence="8" key="1">
    <citation type="submission" date="2020-04" db="EMBL/GenBank/DDBJ databases">
        <authorList>
            <person name="Zhang T."/>
        </authorList>
    </citation>
    <scope>NUCLEOTIDE SEQUENCE</scope>
    <source>
        <strain evidence="8">HKST-UBA11</strain>
    </source>
</reference>
<dbReference type="InterPro" id="IPR051311">
    <property type="entry name" value="DedA_domain"/>
</dbReference>
<dbReference type="Proteomes" id="UP000754563">
    <property type="component" value="Unassembled WGS sequence"/>
</dbReference>
<dbReference type="InterPro" id="IPR032816">
    <property type="entry name" value="VTT_dom"/>
</dbReference>
<keyword evidence="4 6" id="KW-1133">Transmembrane helix</keyword>
<gene>
    <name evidence="8" type="ORF">KC717_04730</name>
</gene>
<keyword evidence="2" id="KW-1003">Cell membrane</keyword>
<evidence type="ECO:0000313" key="9">
    <source>
        <dbReference type="Proteomes" id="UP000754563"/>
    </source>
</evidence>
<evidence type="ECO:0000256" key="5">
    <source>
        <dbReference type="ARBA" id="ARBA00023136"/>
    </source>
</evidence>
<feature type="transmembrane region" description="Helical" evidence="6">
    <location>
        <begin position="142"/>
        <end position="165"/>
    </location>
</feature>
<dbReference type="EMBL" id="JAGQLH010000057">
    <property type="protein sequence ID" value="MCA9385925.1"/>
    <property type="molecule type" value="Genomic_DNA"/>
</dbReference>